<comment type="caution">
    <text evidence="19">The sequence shown here is derived from an EMBL/GenBank/DDBJ whole genome shotgun (WGS) entry which is preliminary data.</text>
</comment>
<feature type="coiled-coil region" evidence="15">
    <location>
        <begin position="627"/>
        <end position="659"/>
    </location>
</feature>
<comment type="subunit">
    <text evidence="11 13 14">Forms a heterotetramer with UvrA during the search for lesions. Interacts with UvrC in an incision complex.</text>
</comment>
<dbReference type="GO" id="GO:0005524">
    <property type="term" value="F:ATP binding"/>
    <property type="evidence" value="ECO:0007669"/>
    <property type="project" value="UniProtKB-UniRule"/>
</dbReference>
<dbReference type="AlphaFoldDB" id="A0A7V5RPF2"/>
<evidence type="ECO:0000256" key="7">
    <source>
        <dbReference type="ARBA" id="ARBA00022840"/>
    </source>
</evidence>
<dbReference type="NCBIfam" id="TIGR00631">
    <property type="entry name" value="uvrb"/>
    <property type="match status" value="1"/>
</dbReference>
<dbReference type="SUPFAM" id="SSF52540">
    <property type="entry name" value="P-loop containing nucleoside triphosphate hydrolases"/>
    <property type="match status" value="2"/>
</dbReference>
<sequence>MNTFKLVSAYEPRGDQPEAIEQLIKGLERKDPFQTLMGVTGSGKTFTMANVIARMNRPTLIISHNKTLAAQLYGEFKQFFPENAVEFFISYYDYYQPEAYIPTTDTYIEKDSSINDEIDRLRLRATSSLLSRRDVIVVASVSCIYGIGNPSDYQDMLVFFKTGQIINRRDFLMKLVDIQYTRNDFDFQRGTFRVRGDVIDIFPAYEEFAYRLEFFGNEIDRIAVIDPLTGKSRQAVDRAAIFPAKHFVTTPEKMERARAEIRRELEQQLQRFRAQGKLLEAQRIEMRTNFDLEMMEEIGYCSGIENYSRFLSGRKPGQPPYTLLDFFPDDYLLFVDESHQSFPQIRAMYNGDRSRKEVLVDYGFRLPSALDNRPLKFEEFQQHMGQTIAVSATPADFELEQSRGVIVEQVIRPTGLVDPEIEVRPIATQIDDLIGEVKGCVERGERALITTLTKRMSEDLADYLNAAGIRVRYIHSEIDSLERVSILRELRLAEFDALVGINLLREGLDLPEVTLVAILDADKEGFLRSYVSLMQTAGRAARNIGGKVIFYADRITDSMKRTMEESRRRREKQIAWNRTHGITPESVMKTAEEIMRSTAVADVLKNPARVADVKVSYNAGLSNEELISRLEKDMRAAAMNLEFEKAAVLRDEIKRIQEESEQNQ</sequence>
<comment type="subcellular location">
    <subcellularLocation>
        <location evidence="1 13 14">Cytoplasm</location>
    </subcellularLocation>
</comment>
<evidence type="ECO:0000256" key="12">
    <source>
        <dbReference type="ARBA" id="ARBA00029504"/>
    </source>
</evidence>
<dbReference type="Pfam" id="PF17757">
    <property type="entry name" value="UvrB_inter"/>
    <property type="match status" value="1"/>
</dbReference>
<evidence type="ECO:0000256" key="6">
    <source>
        <dbReference type="ARBA" id="ARBA00022769"/>
    </source>
</evidence>
<name>A0A7V5RPF2_CALAY</name>
<evidence type="ECO:0000256" key="3">
    <source>
        <dbReference type="ARBA" id="ARBA00022490"/>
    </source>
</evidence>
<keyword evidence="4 13" id="KW-0547">Nucleotide-binding</keyword>
<reference evidence="19" key="1">
    <citation type="journal article" date="2020" name="mSystems">
        <title>Genome- and Community-Level Interaction Insights into Carbon Utilization and Element Cycling Functions of Hydrothermarchaeota in Hydrothermal Sediment.</title>
        <authorList>
            <person name="Zhou Z."/>
            <person name="Liu Y."/>
            <person name="Xu W."/>
            <person name="Pan J."/>
            <person name="Luo Z.H."/>
            <person name="Li M."/>
        </authorList>
    </citation>
    <scope>NUCLEOTIDE SEQUENCE [LARGE SCALE GENOMIC DNA]</scope>
    <source>
        <strain evidence="19">HyVt-460</strain>
    </source>
</reference>
<dbReference type="Gene3D" id="3.40.50.300">
    <property type="entry name" value="P-loop containing nucleotide triphosphate hydrolases"/>
    <property type="match status" value="3"/>
</dbReference>
<dbReference type="Pfam" id="PF00271">
    <property type="entry name" value="Helicase_C"/>
    <property type="match status" value="1"/>
</dbReference>
<dbReference type="PANTHER" id="PTHR24029">
    <property type="entry name" value="UVRABC SYSTEM PROTEIN B"/>
    <property type="match status" value="1"/>
</dbReference>
<dbReference type="Pfam" id="PF02151">
    <property type="entry name" value="UVR"/>
    <property type="match status" value="1"/>
</dbReference>
<keyword evidence="7 13" id="KW-0067">ATP-binding</keyword>
<evidence type="ECO:0000256" key="9">
    <source>
        <dbReference type="ARBA" id="ARBA00023204"/>
    </source>
</evidence>
<accession>A0A7V5RPF2</accession>
<evidence type="ECO:0000259" key="17">
    <source>
        <dbReference type="PROSITE" id="PS51192"/>
    </source>
</evidence>
<dbReference type="InterPro" id="IPR027417">
    <property type="entry name" value="P-loop_NTPase"/>
</dbReference>
<evidence type="ECO:0000256" key="2">
    <source>
        <dbReference type="ARBA" id="ARBA00008533"/>
    </source>
</evidence>
<dbReference type="Gene3D" id="4.10.860.10">
    <property type="entry name" value="UVR domain"/>
    <property type="match status" value="1"/>
</dbReference>
<gene>
    <name evidence="13 19" type="primary">uvrB</name>
    <name evidence="19" type="ORF">ENJ15_04905</name>
</gene>
<dbReference type="PROSITE" id="PS51192">
    <property type="entry name" value="HELICASE_ATP_BIND_1"/>
    <property type="match status" value="1"/>
</dbReference>
<comment type="similarity">
    <text evidence="2 13 14">Belongs to the UvrB family.</text>
</comment>
<dbReference type="NCBIfam" id="NF003673">
    <property type="entry name" value="PRK05298.1"/>
    <property type="match status" value="1"/>
</dbReference>
<dbReference type="GO" id="GO:0006289">
    <property type="term" value="P:nucleotide-excision repair"/>
    <property type="evidence" value="ECO:0007669"/>
    <property type="project" value="UniProtKB-UniRule"/>
</dbReference>
<dbReference type="InterPro" id="IPR001650">
    <property type="entry name" value="Helicase_C-like"/>
</dbReference>
<dbReference type="PANTHER" id="PTHR24029:SF0">
    <property type="entry name" value="UVRABC SYSTEM PROTEIN B"/>
    <property type="match status" value="1"/>
</dbReference>
<evidence type="ECO:0000256" key="5">
    <source>
        <dbReference type="ARBA" id="ARBA00022763"/>
    </source>
</evidence>
<dbReference type="InterPro" id="IPR006935">
    <property type="entry name" value="Helicase/UvrB_N"/>
</dbReference>
<comment type="function">
    <text evidence="13">The UvrABC repair system catalyzes the recognition and processing of DNA lesions. A damage recognition complex composed of 2 UvrA and 2 UvrB subunits scans DNA for abnormalities. Upon binding of the UvrA(2)B(2) complex to a putative damaged site, the DNA wraps around one UvrB monomer. DNA wrap is dependent on ATP binding by UvrB and probably causes local melting of the DNA helix, facilitating insertion of UvrB beta-hairpin between the DNA strands. Then UvrB probes one DNA strand for the presence of a lesion. If a lesion is found the UvrA subunits dissociate and the UvrB-DNA preincision complex is formed. This complex is subsequently bound by UvrC and the second UvrB is released. If no lesion is found, the DNA wraps around the other UvrB subunit that will check the other stand for damage.</text>
</comment>
<dbReference type="InterPro" id="IPR014001">
    <property type="entry name" value="Helicase_ATP-bd"/>
</dbReference>
<dbReference type="InterPro" id="IPR041471">
    <property type="entry name" value="UvrB_inter"/>
</dbReference>
<keyword evidence="5 13" id="KW-0227">DNA damage</keyword>
<evidence type="ECO:0000259" key="18">
    <source>
        <dbReference type="PROSITE" id="PS51194"/>
    </source>
</evidence>
<feature type="short sequence motif" description="Beta-hairpin" evidence="13">
    <location>
        <begin position="91"/>
        <end position="114"/>
    </location>
</feature>
<evidence type="ECO:0000256" key="11">
    <source>
        <dbReference type="ARBA" id="ARBA00026033"/>
    </source>
</evidence>
<dbReference type="Proteomes" id="UP000885771">
    <property type="component" value="Unassembled WGS sequence"/>
</dbReference>
<dbReference type="PROSITE" id="PS51194">
    <property type="entry name" value="HELICASE_CTER"/>
    <property type="match status" value="1"/>
</dbReference>
<dbReference type="PROSITE" id="PS50151">
    <property type="entry name" value="UVR"/>
    <property type="match status" value="1"/>
</dbReference>
<dbReference type="HAMAP" id="MF_00204">
    <property type="entry name" value="UvrB"/>
    <property type="match status" value="1"/>
</dbReference>
<dbReference type="Pfam" id="PF12344">
    <property type="entry name" value="UvrB"/>
    <property type="match status" value="1"/>
</dbReference>
<dbReference type="GO" id="GO:0009381">
    <property type="term" value="F:excinuclease ABC activity"/>
    <property type="evidence" value="ECO:0007669"/>
    <property type="project" value="UniProtKB-UniRule"/>
</dbReference>
<dbReference type="GO" id="GO:0016887">
    <property type="term" value="F:ATP hydrolysis activity"/>
    <property type="evidence" value="ECO:0007669"/>
    <property type="project" value="InterPro"/>
</dbReference>
<dbReference type="SMART" id="SM00487">
    <property type="entry name" value="DEXDc"/>
    <property type="match status" value="1"/>
</dbReference>
<proteinExistence type="inferred from homology"/>
<evidence type="ECO:0000256" key="4">
    <source>
        <dbReference type="ARBA" id="ARBA00022741"/>
    </source>
</evidence>
<dbReference type="GO" id="GO:0009432">
    <property type="term" value="P:SOS response"/>
    <property type="evidence" value="ECO:0007669"/>
    <property type="project" value="UniProtKB-UniRule"/>
</dbReference>
<keyword evidence="3 13" id="KW-0963">Cytoplasm</keyword>
<keyword evidence="9 13" id="KW-0234">DNA repair</keyword>
<evidence type="ECO:0000259" key="16">
    <source>
        <dbReference type="PROSITE" id="PS50151"/>
    </source>
</evidence>
<protein>
    <recommendedName>
        <fullName evidence="12 13">UvrABC system protein B</fullName>
        <shortName evidence="13">Protein UvrB</shortName>
    </recommendedName>
    <alternativeName>
        <fullName evidence="13">Excinuclease ABC subunit B</fullName>
    </alternativeName>
</protein>
<dbReference type="Gene3D" id="6.10.140.240">
    <property type="match status" value="1"/>
</dbReference>
<dbReference type="SMART" id="SM00490">
    <property type="entry name" value="HELICc"/>
    <property type="match status" value="1"/>
</dbReference>
<dbReference type="CDD" id="cd17916">
    <property type="entry name" value="DEXHc_UvrB"/>
    <property type="match status" value="1"/>
</dbReference>
<evidence type="ECO:0000256" key="10">
    <source>
        <dbReference type="ARBA" id="ARBA00023236"/>
    </source>
</evidence>
<feature type="domain" description="Helicase C-terminal" evidence="18">
    <location>
        <begin position="429"/>
        <end position="595"/>
    </location>
</feature>
<keyword evidence="10 13" id="KW-0742">SOS response</keyword>
<keyword evidence="6 13" id="KW-0228">DNA excision</keyword>
<evidence type="ECO:0000256" key="1">
    <source>
        <dbReference type="ARBA" id="ARBA00004496"/>
    </source>
</evidence>
<evidence type="ECO:0000256" key="8">
    <source>
        <dbReference type="ARBA" id="ARBA00022881"/>
    </source>
</evidence>
<dbReference type="InterPro" id="IPR024759">
    <property type="entry name" value="UvrB_YAD/RRR_dom"/>
</dbReference>
<dbReference type="InterPro" id="IPR036876">
    <property type="entry name" value="UVR_dom_sf"/>
</dbReference>
<evidence type="ECO:0000256" key="15">
    <source>
        <dbReference type="SAM" id="Coils"/>
    </source>
</evidence>
<dbReference type="GO" id="GO:0005737">
    <property type="term" value="C:cytoplasm"/>
    <property type="evidence" value="ECO:0007669"/>
    <property type="project" value="UniProtKB-SubCell"/>
</dbReference>
<evidence type="ECO:0000256" key="14">
    <source>
        <dbReference type="RuleBase" id="RU003587"/>
    </source>
</evidence>
<feature type="binding site" evidence="13">
    <location>
        <begin position="38"/>
        <end position="45"/>
    </location>
    <ligand>
        <name>ATP</name>
        <dbReference type="ChEBI" id="CHEBI:30616"/>
    </ligand>
</feature>
<keyword evidence="8 13" id="KW-0267">Excision nuclease</keyword>
<dbReference type="InterPro" id="IPR001943">
    <property type="entry name" value="UVR_dom"/>
</dbReference>
<comment type="domain">
    <text evidence="13">The beta-hairpin motif is involved in DNA binding.</text>
</comment>
<dbReference type="CDD" id="cd18790">
    <property type="entry name" value="SF2_C_UvrB"/>
    <property type="match status" value="1"/>
</dbReference>
<dbReference type="EMBL" id="DRLI01000185">
    <property type="protein sequence ID" value="HHM02331.1"/>
    <property type="molecule type" value="Genomic_DNA"/>
</dbReference>
<dbReference type="GO" id="GO:0003677">
    <property type="term" value="F:DNA binding"/>
    <property type="evidence" value="ECO:0007669"/>
    <property type="project" value="UniProtKB-UniRule"/>
</dbReference>
<evidence type="ECO:0000256" key="13">
    <source>
        <dbReference type="HAMAP-Rule" id="MF_00204"/>
    </source>
</evidence>
<dbReference type="InterPro" id="IPR004807">
    <property type="entry name" value="UvrB"/>
</dbReference>
<dbReference type="SUPFAM" id="SSF46600">
    <property type="entry name" value="C-terminal UvrC-binding domain of UvrB"/>
    <property type="match status" value="1"/>
</dbReference>
<keyword evidence="15" id="KW-0175">Coiled coil</keyword>
<dbReference type="Pfam" id="PF04851">
    <property type="entry name" value="ResIII"/>
    <property type="match status" value="1"/>
</dbReference>
<dbReference type="GO" id="GO:0009380">
    <property type="term" value="C:excinuclease repair complex"/>
    <property type="evidence" value="ECO:0007669"/>
    <property type="project" value="InterPro"/>
</dbReference>
<organism evidence="19">
    <name type="scientific">Caldithrix abyssi</name>
    <dbReference type="NCBI Taxonomy" id="187145"/>
    <lineage>
        <taxon>Bacteria</taxon>
        <taxon>Pseudomonadati</taxon>
        <taxon>Calditrichota</taxon>
        <taxon>Calditrichia</taxon>
        <taxon>Calditrichales</taxon>
        <taxon>Calditrichaceae</taxon>
        <taxon>Caldithrix</taxon>
    </lineage>
</organism>
<feature type="domain" description="UVR" evidence="16">
    <location>
        <begin position="624"/>
        <end position="659"/>
    </location>
</feature>
<evidence type="ECO:0000313" key="19">
    <source>
        <dbReference type="EMBL" id="HHM02331.1"/>
    </source>
</evidence>
<feature type="domain" description="Helicase ATP-binding" evidence="17">
    <location>
        <begin position="25"/>
        <end position="183"/>
    </location>
</feature>